<dbReference type="AlphaFoldDB" id="X1JWC5"/>
<name>X1JWC5_9ZZZZ</name>
<feature type="non-terminal residue" evidence="2">
    <location>
        <position position="1"/>
    </location>
</feature>
<dbReference type="InterPro" id="IPR012910">
    <property type="entry name" value="Plug_dom"/>
</dbReference>
<protein>
    <recommendedName>
        <fullName evidence="1">TonB-dependent receptor plug domain-containing protein</fullName>
    </recommendedName>
</protein>
<gene>
    <name evidence="2" type="ORF">S03H2_47753</name>
</gene>
<comment type="caution">
    <text evidence="2">The sequence shown here is derived from an EMBL/GenBank/DDBJ whole genome shotgun (WGS) entry which is preliminary data.</text>
</comment>
<dbReference type="InterPro" id="IPR039426">
    <property type="entry name" value="TonB-dep_rcpt-like"/>
</dbReference>
<proteinExistence type="predicted"/>
<dbReference type="PROSITE" id="PS52016">
    <property type="entry name" value="TONB_DEPENDENT_REC_3"/>
    <property type="match status" value="1"/>
</dbReference>
<accession>X1JWC5</accession>
<feature type="domain" description="TonB-dependent receptor plug" evidence="1">
    <location>
        <begin position="3"/>
        <end position="78"/>
    </location>
</feature>
<organism evidence="2">
    <name type="scientific">marine sediment metagenome</name>
    <dbReference type="NCBI Taxonomy" id="412755"/>
    <lineage>
        <taxon>unclassified sequences</taxon>
        <taxon>metagenomes</taxon>
        <taxon>ecological metagenomes</taxon>
    </lineage>
</organism>
<reference evidence="2" key="1">
    <citation type="journal article" date="2014" name="Front. Microbiol.">
        <title>High frequency of phylogenetically diverse reductive dehalogenase-homologous genes in deep subseafloor sedimentary metagenomes.</title>
        <authorList>
            <person name="Kawai M."/>
            <person name="Futagami T."/>
            <person name="Toyoda A."/>
            <person name="Takaki Y."/>
            <person name="Nishi S."/>
            <person name="Hori S."/>
            <person name="Arai W."/>
            <person name="Tsubouchi T."/>
            <person name="Morono Y."/>
            <person name="Uchiyama I."/>
            <person name="Ito T."/>
            <person name="Fujiyama A."/>
            <person name="Inagaki F."/>
            <person name="Takami H."/>
        </authorList>
    </citation>
    <scope>NUCLEOTIDE SEQUENCE</scope>
    <source>
        <strain evidence="2">Expedition CK06-06</strain>
    </source>
</reference>
<evidence type="ECO:0000259" key="1">
    <source>
        <dbReference type="Pfam" id="PF07715"/>
    </source>
</evidence>
<dbReference type="InterPro" id="IPR037066">
    <property type="entry name" value="Plug_dom_sf"/>
</dbReference>
<evidence type="ECO:0000313" key="2">
    <source>
        <dbReference type="EMBL" id="GAH74083.1"/>
    </source>
</evidence>
<dbReference type="Gene3D" id="2.170.130.10">
    <property type="entry name" value="TonB-dependent receptor, plug domain"/>
    <property type="match status" value="1"/>
</dbReference>
<dbReference type="SUPFAM" id="SSF56935">
    <property type="entry name" value="Porins"/>
    <property type="match status" value="1"/>
</dbReference>
<dbReference type="EMBL" id="BARU01030059">
    <property type="protein sequence ID" value="GAH74083.1"/>
    <property type="molecule type" value="Genomic_DNA"/>
</dbReference>
<sequence>GRLPGSVVIQESGEPGQNEAKILIRGRTTLGDNTEPLVVIDGIPGRSFSEIDPFDVASISVLKDAAAAIYGATAANGVINSDDKILLDKTDAPEIFYGIVFDATYKNWSISILAQGQGTYYRMDISDERRGEAGNYFQWHFDNRWTPTNTDTEVARAYNRRDQYWAFEVNSSTYNYDNMAYCRLKNAVLTYNLPSTIFGNSGISRASVYFSGNNLFLIYAAQKNFDPEIGAPMTYPGYKNICHWSYSYVLII</sequence>
<dbReference type="Pfam" id="PF07715">
    <property type="entry name" value="Plug"/>
    <property type="match status" value="1"/>
</dbReference>